<gene>
    <name evidence="2" type="ORF">F383_30835</name>
</gene>
<feature type="transmembrane region" description="Helical" evidence="1">
    <location>
        <begin position="40"/>
        <end position="57"/>
    </location>
</feature>
<keyword evidence="1" id="KW-0812">Transmembrane</keyword>
<evidence type="ECO:0000313" key="3">
    <source>
        <dbReference type="Proteomes" id="UP000032142"/>
    </source>
</evidence>
<organism evidence="2 3">
    <name type="scientific">Gossypium arboreum</name>
    <name type="common">Tree cotton</name>
    <name type="synonym">Gossypium nanking</name>
    <dbReference type="NCBI Taxonomy" id="29729"/>
    <lineage>
        <taxon>Eukaryota</taxon>
        <taxon>Viridiplantae</taxon>
        <taxon>Streptophyta</taxon>
        <taxon>Embryophyta</taxon>
        <taxon>Tracheophyta</taxon>
        <taxon>Spermatophyta</taxon>
        <taxon>Magnoliopsida</taxon>
        <taxon>eudicotyledons</taxon>
        <taxon>Gunneridae</taxon>
        <taxon>Pentapetalae</taxon>
        <taxon>rosids</taxon>
        <taxon>malvids</taxon>
        <taxon>Malvales</taxon>
        <taxon>Malvaceae</taxon>
        <taxon>Malvoideae</taxon>
        <taxon>Gossypium</taxon>
    </lineage>
</organism>
<accession>A0A0B0MTQ1</accession>
<sequence length="59" mass="6811">MCYVISLFVYGLLSFGKLTLCIFFQLFYRLSKLPRAWGSLRIIVIIVTLSNNILVLLNL</sequence>
<proteinExistence type="predicted"/>
<keyword evidence="3" id="KW-1185">Reference proteome</keyword>
<dbReference type="EMBL" id="JRRC01431454">
    <property type="protein sequence ID" value="KHG05498.1"/>
    <property type="molecule type" value="Genomic_DNA"/>
</dbReference>
<keyword evidence="1" id="KW-1133">Transmembrane helix</keyword>
<evidence type="ECO:0000313" key="2">
    <source>
        <dbReference type="EMBL" id="KHG05498.1"/>
    </source>
</evidence>
<protein>
    <submittedName>
        <fullName evidence="2">Uncharacterized protein</fullName>
    </submittedName>
</protein>
<dbReference type="AlphaFoldDB" id="A0A0B0MTQ1"/>
<dbReference type="Proteomes" id="UP000032142">
    <property type="component" value="Unassembled WGS sequence"/>
</dbReference>
<reference evidence="3" key="1">
    <citation type="submission" date="2014-09" db="EMBL/GenBank/DDBJ databases">
        <authorList>
            <person name="Mudge J."/>
            <person name="Ramaraj T."/>
            <person name="Lindquist I.E."/>
            <person name="Bharti A.K."/>
            <person name="Sundararajan A."/>
            <person name="Cameron C.T."/>
            <person name="Woodward J.E."/>
            <person name="May G.D."/>
            <person name="Brubaker C."/>
            <person name="Broadhvest J."/>
            <person name="Wilkins T.A."/>
        </authorList>
    </citation>
    <scope>NUCLEOTIDE SEQUENCE</scope>
    <source>
        <strain evidence="3">cv. AKA8401</strain>
    </source>
</reference>
<comment type="caution">
    <text evidence="2">The sequence shown here is derived from an EMBL/GenBank/DDBJ whole genome shotgun (WGS) entry which is preliminary data.</text>
</comment>
<keyword evidence="1" id="KW-0472">Membrane</keyword>
<evidence type="ECO:0000256" key="1">
    <source>
        <dbReference type="SAM" id="Phobius"/>
    </source>
</evidence>
<name>A0A0B0MTQ1_GOSAR</name>
<feature type="transmembrane region" description="Helical" evidence="1">
    <location>
        <begin position="7"/>
        <end position="28"/>
    </location>
</feature>